<dbReference type="PRINTS" id="PR00085">
    <property type="entry name" value="THFDHDRGNASE"/>
</dbReference>
<evidence type="ECO:0000313" key="15">
    <source>
        <dbReference type="Proteomes" id="UP000178936"/>
    </source>
</evidence>
<dbReference type="GO" id="GO:0000105">
    <property type="term" value="P:L-histidine biosynthetic process"/>
    <property type="evidence" value="ECO:0007669"/>
    <property type="project" value="UniProtKB-KW"/>
</dbReference>
<dbReference type="GO" id="GO:0035999">
    <property type="term" value="P:tetrahydrofolate interconversion"/>
    <property type="evidence" value="ECO:0007669"/>
    <property type="project" value="UniProtKB-UniRule"/>
</dbReference>
<keyword evidence="5 11" id="KW-0378">Hydrolase</keyword>
<dbReference type="AlphaFoldDB" id="A0A1G2Q2W8"/>
<evidence type="ECO:0000256" key="4">
    <source>
        <dbReference type="ARBA" id="ARBA00022755"/>
    </source>
</evidence>
<feature type="domain" description="Tetrahydrofolate dehydrogenase/cyclohydrolase catalytic" evidence="12">
    <location>
        <begin position="5"/>
        <end position="116"/>
    </location>
</feature>
<dbReference type="EC" id="3.5.4.9" evidence="11"/>
<evidence type="ECO:0000256" key="8">
    <source>
        <dbReference type="ARBA" id="ARBA00023102"/>
    </source>
</evidence>
<feature type="binding site" evidence="11">
    <location>
        <position position="224"/>
    </location>
    <ligand>
        <name>NADP(+)</name>
        <dbReference type="ChEBI" id="CHEBI:58349"/>
    </ligand>
</feature>
<dbReference type="SUPFAM" id="SSF51735">
    <property type="entry name" value="NAD(P)-binding Rossmann-fold domains"/>
    <property type="match status" value="1"/>
</dbReference>
<protein>
    <recommendedName>
        <fullName evidence="11">Bifunctional protein FolD</fullName>
    </recommendedName>
    <domain>
        <recommendedName>
            <fullName evidence="11">Methylenetetrahydrofolate dehydrogenase</fullName>
            <ecNumber evidence="11">1.5.1.5</ecNumber>
        </recommendedName>
    </domain>
    <domain>
        <recommendedName>
            <fullName evidence="11">Methenyltetrahydrofolate cyclohydrolase</fullName>
            <ecNumber evidence="11">3.5.4.9</ecNumber>
        </recommendedName>
    </domain>
</protein>
<dbReference type="PANTHER" id="PTHR48099:SF5">
    <property type="entry name" value="C-1-TETRAHYDROFOLATE SYNTHASE, CYTOPLASMIC"/>
    <property type="match status" value="1"/>
</dbReference>
<dbReference type="GO" id="GO:0005829">
    <property type="term" value="C:cytosol"/>
    <property type="evidence" value="ECO:0007669"/>
    <property type="project" value="TreeGrafter"/>
</dbReference>
<evidence type="ECO:0000256" key="6">
    <source>
        <dbReference type="ARBA" id="ARBA00022857"/>
    </source>
</evidence>
<dbReference type="Gene3D" id="3.40.50.720">
    <property type="entry name" value="NAD(P)-binding Rossmann-like Domain"/>
    <property type="match status" value="1"/>
</dbReference>
<evidence type="ECO:0000259" key="12">
    <source>
        <dbReference type="Pfam" id="PF00763"/>
    </source>
</evidence>
<keyword evidence="3 11" id="KW-0554">One-carbon metabolism</keyword>
<dbReference type="FunFam" id="3.40.50.10860:FF:000005">
    <property type="entry name" value="C-1-tetrahydrofolate synthase, cytoplasmic, putative"/>
    <property type="match status" value="1"/>
</dbReference>
<keyword evidence="4 11" id="KW-0658">Purine biosynthesis</keyword>
<dbReference type="GO" id="GO:0004488">
    <property type="term" value="F:methylenetetrahydrofolate dehydrogenase (NADP+) activity"/>
    <property type="evidence" value="ECO:0007669"/>
    <property type="project" value="UniProtKB-UniRule"/>
</dbReference>
<evidence type="ECO:0000256" key="11">
    <source>
        <dbReference type="HAMAP-Rule" id="MF_01576"/>
    </source>
</evidence>
<evidence type="ECO:0000256" key="3">
    <source>
        <dbReference type="ARBA" id="ARBA00022563"/>
    </source>
</evidence>
<dbReference type="InterPro" id="IPR046346">
    <property type="entry name" value="Aminoacid_DH-like_N_sf"/>
</dbReference>
<comment type="subunit">
    <text evidence="2 11">Homodimer.</text>
</comment>
<keyword evidence="9 11" id="KW-0486">Methionine biosynthesis</keyword>
<feature type="domain" description="Tetrahydrofolate dehydrogenase/cyclohydrolase NAD(P)-binding" evidence="13">
    <location>
        <begin position="137"/>
        <end position="272"/>
    </location>
</feature>
<dbReference type="Proteomes" id="UP000178936">
    <property type="component" value="Unassembled WGS sequence"/>
</dbReference>
<evidence type="ECO:0000259" key="13">
    <source>
        <dbReference type="Pfam" id="PF02882"/>
    </source>
</evidence>
<sequence length="278" mass="29988">MPTILNGRDLAASLRAELKNKVAELNLTPRLGVILVGDDPASHLYVALKEKAAKEVGIGVEKILLPNSAAKEDIIAKVEFFNNRPDIHGILIQLPLPPQLNEHEIISAMNPEKDADGFHPHNLTNLQNNQTAVIPGVTAGIIKLIELSGQTLAQKQACLIVNSDEFALPLKKLLQDRVAKVNIIHTPEPKDLQVADIVVVALGQPQIIKGEFIKDGAVLIDVGTTKVNGKVMGDVDAASLANRDVYLTPVPGGVGPMTVIMLLWNVYHLARQLAEKTV</sequence>
<evidence type="ECO:0000256" key="9">
    <source>
        <dbReference type="ARBA" id="ARBA00023167"/>
    </source>
</evidence>
<evidence type="ECO:0000256" key="1">
    <source>
        <dbReference type="ARBA" id="ARBA00004777"/>
    </source>
</evidence>
<comment type="catalytic activity">
    <reaction evidence="11">
        <text>(6R)-5,10-methenyltetrahydrofolate + H2O = (6R)-10-formyltetrahydrofolate + H(+)</text>
        <dbReference type="Rhea" id="RHEA:23700"/>
        <dbReference type="ChEBI" id="CHEBI:15377"/>
        <dbReference type="ChEBI" id="CHEBI:15378"/>
        <dbReference type="ChEBI" id="CHEBI:57455"/>
        <dbReference type="ChEBI" id="CHEBI:195366"/>
        <dbReference type="EC" id="3.5.4.9"/>
    </reaction>
</comment>
<accession>A0A1G2Q2W8</accession>
<dbReference type="PANTHER" id="PTHR48099">
    <property type="entry name" value="C-1-TETRAHYDROFOLATE SYNTHASE, CYTOPLASMIC-RELATED"/>
    <property type="match status" value="1"/>
</dbReference>
<dbReference type="InterPro" id="IPR020867">
    <property type="entry name" value="THF_DH/CycHdrlase_CS"/>
</dbReference>
<dbReference type="InterPro" id="IPR000672">
    <property type="entry name" value="THF_DH/CycHdrlase"/>
</dbReference>
<reference evidence="14 15" key="1">
    <citation type="journal article" date="2016" name="Nat. Commun.">
        <title>Thousands of microbial genomes shed light on interconnected biogeochemical processes in an aquifer system.</title>
        <authorList>
            <person name="Anantharaman K."/>
            <person name="Brown C.T."/>
            <person name="Hug L.A."/>
            <person name="Sharon I."/>
            <person name="Castelle C.J."/>
            <person name="Probst A.J."/>
            <person name="Thomas B.C."/>
            <person name="Singh A."/>
            <person name="Wilkins M.J."/>
            <person name="Karaoz U."/>
            <person name="Brodie E.L."/>
            <person name="Williams K.H."/>
            <person name="Hubbard S.S."/>
            <person name="Banfield J.F."/>
        </authorList>
    </citation>
    <scope>NUCLEOTIDE SEQUENCE [LARGE SCALE GENOMIC DNA]</scope>
</reference>
<organism evidence="14 15">
    <name type="scientific">Candidatus Veblenbacteria bacterium RIFOXYA2_FULL_43_9</name>
    <dbReference type="NCBI Taxonomy" id="1802425"/>
    <lineage>
        <taxon>Bacteria</taxon>
        <taxon>Candidatus Vebleniibacteriota</taxon>
    </lineage>
</organism>
<dbReference type="GO" id="GO:0004477">
    <property type="term" value="F:methenyltetrahydrofolate cyclohydrolase activity"/>
    <property type="evidence" value="ECO:0007669"/>
    <property type="project" value="UniProtKB-UniRule"/>
</dbReference>
<dbReference type="GO" id="GO:0006164">
    <property type="term" value="P:purine nucleotide biosynthetic process"/>
    <property type="evidence" value="ECO:0007669"/>
    <property type="project" value="UniProtKB-KW"/>
</dbReference>
<comment type="pathway">
    <text evidence="1 11">One-carbon metabolism; tetrahydrofolate interconversion.</text>
</comment>
<proteinExistence type="inferred from homology"/>
<dbReference type="EMBL" id="MHTB01000032">
    <property type="protein sequence ID" value="OHA54918.1"/>
    <property type="molecule type" value="Genomic_DNA"/>
</dbReference>
<evidence type="ECO:0000256" key="7">
    <source>
        <dbReference type="ARBA" id="ARBA00023002"/>
    </source>
</evidence>
<gene>
    <name evidence="11" type="primary">folD</name>
    <name evidence="14" type="ORF">A2226_02545</name>
</gene>
<dbReference type="HAMAP" id="MF_01576">
    <property type="entry name" value="THF_DHG_CYH"/>
    <property type="match status" value="1"/>
</dbReference>
<keyword evidence="7 11" id="KW-0560">Oxidoreductase</keyword>
<keyword evidence="6 11" id="KW-0521">NADP</keyword>
<dbReference type="InterPro" id="IPR036291">
    <property type="entry name" value="NAD(P)-bd_dom_sf"/>
</dbReference>
<dbReference type="SUPFAM" id="SSF53223">
    <property type="entry name" value="Aminoacid dehydrogenase-like, N-terminal domain"/>
    <property type="match status" value="1"/>
</dbReference>
<dbReference type="GO" id="GO:0009086">
    <property type="term" value="P:methionine biosynthetic process"/>
    <property type="evidence" value="ECO:0007669"/>
    <property type="project" value="UniProtKB-KW"/>
</dbReference>
<dbReference type="EC" id="1.5.1.5" evidence="11"/>
<dbReference type="PROSITE" id="PS00767">
    <property type="entry name" value="THF_DHG_CYH_2"/>
    <property type="match status" value="1"/>
</dbReference>
<name>A0A1G2Q2W8_9BACT</name>
<comment type="function">
    <text evidence="11">Catalyzes the oxidation of 5,10-methylenetetrahydrofolate to 5,10-methenyltetrahydrofolate and then the hydrolysis of 5,10-methenyltetrahydrofolate to 10-formyltetrahydrofolate.</text>
</comment>
<evidence type="ECO:0000313" key="14">
    <source>
        <dbReference type="EMBL" id="OHA54918.1"/>
    </source>
</evidence>
<comment type="caution">
    <text evidence="11">Lacks conserved residue(s) required for the propagation of feature annotation.</text>
</comment>
<dbReference type="InterPro" id="IPR020631">
    <property type="entry name" value="THF_DH/CycHdrlase_NAD-bd_dom"/>
</dbReference>
<evidence type="ECO:0000256" key="5">
    <source>
        <dbReference type="ARBA" id="ARBA00022801"/>
    </source>
</evidence>
<comment type="caution">
    <text evidence="14">The sequence shown here is derived from an EMBL/GenBank/DDBJ whole genome shotgun (WGS) entry which is preliminary data.</text>
</comment>
<comment type="catalytic activity">
    <reaction evidence="11">
        <text>(6R)-5,10-methylene-5,6,7,8-tetrahydrofolate + NADP(+) = (6R)-5,10-methenyltetrahydrofolate + NADPH</text>
        <dbReference type="Rhea" id="RHEA:22812"/>
        <dbReference type="ChEBI" id="CHEBI:15636"/>
        <dbReference type="ChEBI" id="CHEBI:57455"/>
        <dbReference type="ChEBI" id="CHEBI:57783"/>
        <dbReference type="ChEBI" id="CHEBI:58349"/>
        <dbReference type="EC" id="1.5.1.5"/>
    </reaction>
</comment>
<dbReference type="Gene3D" id="3.40.50.10860">
    <property type="entry name" value="Leucine Dehydrogenase, chain A, domain 1"/>
    <property type="match status" value="1"/>
</dbReference>
<keyword evidence="8 11" id="KW-0368">Histidine biosynthesis</keyword>
<dbReference type="Pfam" id="PF00763">
    <property type="entry name" value="THF_DHG_CYH"/>
    <property type="match status" value="1"/>
</dbReference>
<evidence type="ECO:0000256" key="10">
    <source>
        <dbReference type="ARBA" id="ARBA00023268"/>
    </source>
</evidence>
<keyword evidence="10 11" id="KW-0511">Multifunctional enzyme</keyword>
<comment type="similarity">
    <text evidence="11">Belongs to the tetrahydrofolate dehydrogenase/cyclohydrolase family.</text>
</comment>
<evidence type="ECO:0000256" key="2">
    <source>
        <dbReference type="ARBA" id="ARBA00011738"/>
    </source>
</evidence>
<dbReference type="InterPro" id="IPR020630">
    <property type="entry name" value="THF_DH/CycHdrlase_cat_dom"/>
</dbReference>
<dbReference type="Pfam" id="PF02882">
    <property type="entry name" value="THF_DHG_CYH_C"/>
    <property type="match status" value="1"/>
</dbReference>
<dbReference type="UniPathway" id="UPA00193"/>
<keyword evidence="11" id="KW-0028">Amino-acid biosynthesis</keyword>